<evidence type="ECO:0008006" key="7">
    <source>
        <dbReference type="Google" id="ProtNLM"/>
    </source>
</evidence>
<keyword evidence="6" id="KW-1185">Reference proteome</keyword>
<sequence length="136" mass="15230">TCFRMAPLKVLLSLCYLYAVTSSSDSDATTGLHSMHSCRENEFMCHDEVACIDDSWLCDGEVDCDDWSDEKGCGAGEQSETPEMIQNEEKEKTANVLESLLGLDRNKRSVELPSTTRAPPADIVDMQFDPNEELWE</sequence>
<evidence type="ECO:0000256" key="3">
    <source>
        <dbReference type="SAM" id="MobiDB-lite"/>
    </source>
</evidence>
<dbReference type="InterPro" id="IPR023415">
    <property type="entry name" value="LDLR_class-A_CS"/>
</dbReference>
<dbReference type="EMBL" id="BTSX01000003">
    <property type="protein sequence ID" value="GMS91503.1"/>
    <property type="molecule type" value="Genomic_DNA"/>
</dbReference>
<evidence type="ECO:0000256" key="2">
    <source>
        <dbReference type="PROSITE-ProRule" id="PRU00124"/>
    </source>
</evidence>
<evidence type="ECO:0000313" key="5">
    <source>
        <dbReference type="EMBL" id="GMS91503.1"/>
    </source>
</evidence>
<feature type="non-terminal residue" evidence="5">
    <location>
        <position position="1"/>
    </location>
</feature>
<evidence type="ECO:0000256" key="1">
    <source>
        <dbReference type="ARBA" id="ARBA00023157"/>
    </source>
</evidence>
<feature type="disulfide bond" evidence="2">
    <location>
        <begin position="58"/>
        <end position="73"/>
    </location>
</feature>
<protein>
    <recommendedName>
        <fullName evidence="7">Lipoprotein receptor</fullName>
    </recommendedName>
</protein>
<keyword evidence="4" id="KW-0732">Signal</keyword>
<dbReference type="InterPro" id="IPR002172">
    <property type="entry name" value="LDrepeatLR_classA_rpt"/>
</dbReference>
<feature type="chain" id="PRO_5043955323" description="Lipoprotein receptor" evidence="4">
    <location>
        <begin position="23"/>
        <end position="136"/>
    </location>
</feature>
<feature type="region of interest" description="Disordered" evidence="3">
    <location>
        <begin position="107"/>
        <end position="136"/>
    </location>
</feature>
<dbReference type="Gene3D" id="4.10.400.10">
    <property type="entry name" value="Low-density Lipoprotein Receptor"/>
    <property type="match status" value="1"/>
</dbReference>
<comment type="caution">
    <text evidence="2">Lacks conserved residue(s) required for the propagation of feature annotation.</text>
</comment>
<comment type="caution">
    <text evidence="5">The sequence shown here is derived from an EMBL/GenBank/DDBJ whole genome shotgun (WGS) entry which is preliminary data.</text>
</comment>
<dbReference type="AlphaFoldDB" id="A0AAV5T8E5"/>
<keyword evidence="1 2" id="KW-1015">Disulfide bond</keyword>
<dbReference type="InterPro" id="IPR036055">
    <property type="entry name" value="LDL_receptor-like_sf"/>
</dbReference>
<dbReference type="SMART" id="SM00192">
    <property type="entry name" value="LDLa"/>
    <property type="match status" value="1"/>
</dbReference>
<dbReference type="CDD" id="cd00112">
    <property type="entry name" value="LDLa"/>
    <property type="match status" value="1"/>
</dbReference>
<evidence type="ECO:0000313" key="6">
    <source>
        <dbReference type="Proteomes" id="UP001432027"/>
    </source>
</evidence>
<organism evidence="5 6">
    <name type="scientific">Pristionchus entomophagus</name>
    <dbReference type="NCBI Taxonomy" id="358040"/>
    <lineage>
        <taxon>Eukaryota</taxon>
        <taxon>Metazoa</taxon>
        <taxon>Ecdysozoa</taxon>
        <taxon>Nematoda</taxon>
        <taxon>Chromadorea</taxon>
        <taxon>Rhabditida</taxon>
        <taxon>Rhabditina</taxon>
        <taxon>Diplogasteromorpha</taxon>
        <taxon>Diplogasteroidea</taxon>
        <taxon>Neodiplogasteridae</taxon>
        <taxon>Pristionchus</taxon>
    </lineage>
</organism>
<dbReference type="SUPFAM" id="SSF57424">
    <property type="entry name" value="LDL receptor-like module"/>
    <property type="match status" value="1"/>
</dbReference>
<name>A0AAV5T8E5_9BILA</name>
<feature type="signal peptide" evidence="4">
    <location>
        <begin position="1"/>
        <end position="22"/>
    </location>
</feature>
<dbReference type="Pfam" id="PF00057">
    <property type="entry name" value="Ldl_recept_a"/>
    <property type="match status" value="1"/>
</dbReference>
<evidence type="ECO:0000256" key="4">
    <source>
        <dbReference type="SAM" id="SignalP"/>
    </source>
</evidence>
<dbReference type="PROSITE" id="PS01209">
    <property type="entry name" value="LDLRA_1"/>
    <property type="match status" value="1"/>
</dbReference>
<proteinExistence type="predicted"/>
<dbReference type="PROSITE" id="PS50068">
    <property type="entry name" value="LDLRA_2"/>
    <property type="match status" value="1"/>
</dbReference>
<accession>A0AAV5T8E5</accession>
<gene>
    <name evidence="5" type="ORF">PENTCL1PPCAC_13678</name>
</gene>
<dbReference type="Proteomes" id="UP001432027">
    <property type="component" value="Unassembled WGS sequence"/>
</dbReference>
<reference evidence="5" key="1">
    <citation type="submission" date="2023-10" db="EMBL/GenBank/DDBJ databases">
        <title>Genome assembly of Pristionchus species.</title>
        <authorList>
            <person name="Yoshida K."/>
            <person name="Sommer R.J."/>
        </authorList>
    </citation>
    <scope>NUCLEOTIDE SEQUENCE</scope>
    <source>
        <strain evidence="5">RS0144</strain>
    </source>
</reference>